<reference evidence="1 2" key="1">
    <citation type="submission" date="2018-04" db="EMBL/GenBank/DDBJ databases">
        <title>Sphingobacterium sp. M46 Genome.</title>
        <authorList>
            <person name="Cheng J."/>
            <person name="Li Y."/>
        </authorList>
    </citation>
    <scope>NUCLEOTIDE SEQUENCE [LARGE SCALE GENOMIC DNA]</scope>
    <source>
        <strain evidence="1 2">M46</strain>
    </source>
</reference>
<dbReference type="Proteomes" id="UP000250831">
    <property type="component" value="Unassembled WGS sequence"/>
</dbReference>
<dbReference type="RefSeq" id="WP_108636358.1">
    <property type="nucleotide sequence ID" value="NZ_QCXX01000008.1"/>
</dbReference>
<keyword evidence="1" id="KW-0449">Lipoprotein</keyword>
<dbReference type="AlphaFoldDB" id="A0A363NMT5"/>
<sequence>MKKRFNNYTWGIAVVLLFATMSCSKFEEINTDPEMPKAVNSSMISERIILGLANPPSQKSFMQPYMLTKQVAWTELPEGYQYNNLGEEESALTGLNDAEYMVDFATTDGLSKSYAGVKHVARAIRFFEGTMKLGDIPYKEALQGESEKIYFPKYDLQKDVFLGILDELEKADQLFQAGDKFTGDPVYAGNTLQWRKFANTFALNVLIQLSRKTTDPDLRVKERFKKIVDGGVLFASNADNFQLIRSDKSGQTYPFYKVSNSFVIYPVVSSEVIEPLKARKDRRLFYYAAPAALKIANGKSQNEFDAYVGVDPSLPFGDIADIVVTKDFSKLNDRYFELVTGEPTQQYSYPQFCFIMAEATARGWINGTAVDWYKKGIEASMKFVADNTPNQDQYTHKMSMDASYIAEVIAKYELEFPQDTEKQIAEIILQKYLASYLQLSHMPYYDYRRTGYPVWKINPNSSMNSEATSKIPVRWKYKDREYNYNAENVKEAVKRQFEGVDDPNQLMWILK</sequence>
<accession>A0A363NMT5</accession>
<dbReference type="InterPro" id="IPR041662">
    <property type="entry name" value="SusD-like_2"/>
</dbReference>
<evidence type="ECO:0000313" key="2">
    <source>
        <dbReference type="Proteomes" id="UP000250831"/>
    </source>
</evidence>
<dbReference type="InterPro" id="IPR011990">
    <property type="entry name" value="TPR-like_helical_dom_sf"/>
</dbReference>
<dbReference type="OrthoDB" id="9766256at2"/>
<name>A0A363NMT5_9SPHI</name>
<dbReference type="PROSITE" id="PS51257">
    <property type="entry name" value="PROKAR_LIPOPROTEIN"/>
    <property type="match status" value="1"/>
</dbReference>
<dbReference type="SUPFAM" id="SSF48452">
    <property type="entry name" value="TPR-like"/>
    <property type="match status" value="1"/>
</dbReference>
<evidence type="ECO:0000313" key="1">
    <source>
        <dbReference type="EMBL" id="PUV22129.1"/>
    </source>
</evidence>
<dbReference type="EMBL" id="QCXX01000008">
    <property type="protein sequence ID" value="PUV22129.1"/>
    <property type="molecule type" value="Genomic_DNA"/>
</dbReference>
<protein>
    <submittedName>
        <fullName evidence="1">SusD/RagB family nutrient-binding outer membrane lipoprotein</fullName>
    </submittedName>
</protein>
<proteinExistence type="predicted"/>
<keyword evidence="2" id="KW-1185">Reference proteome</keyword>
<organism evidence="1 2">
    <name type="scientific">Sphingobacterium athyrii</name>
    <dbReference type="NCBI Taxonomy" id="2152717"/>
    <lineage>
        <taxon>Bacteria</taxon>
        <taxon>Pseudomonadati</taxon>
        <taxon>Bacteroidota</taxon>
        <taxon>Sphingobacteriia</taxon>
        <taxon>Sphingobacteriales</taxon>
        <taxon>Sphingobacteriaceae</taxon>
        <taxon>Sphingobacterium</taxon>
    </lineage>
</organism>
<comment type="caution">
    <text evidence="1">The sequence shown here is derived from an EMBL/GenBank/DDBJ whole genome shotgun (WGS) entry which is preliminary data.</text>
</comment>
<dbReference type="Pfam" id="PF12771">
    <property type="entry name" value="SusD-like_2"/>
    <property type="match status" value="1"/>
</dbReference>
<gene>
    <name evidence="1" type="ORF">DCO56_24705</name>
</gene>
<dbReference type="Gene3D" id="1.25.40.390">
    <property type="match status" value="1"/>
</dbReference>